<comment type="caution">
    <text evidence="4">The sequence shown here is derived from an EMBL/GenBank/DDBJ whole genome shotgun (WGS) entry which is preliminary data.</text>
</comment>
<evidence type="ECO:0000259" key="3">
    <source>
        <dbReference type="PROSITE" id="PS51371"/>
    </source>
</evidence>
<dbReference type="InterPro" id="IPR000644">
    <property type="entry name" value="CBS_dom"/>
</dbReference>
<dbReference type="CDD" id="cd04622">
    <property type="entry name" value="CBS_pair_HRP1_like"/>
    <property type="match status" value="1"/>
</dbReference>
<accession>A0ABS4KY32</accession>
<keyword evidence="1 2" id="KW-0129">CBS domain</keyword>
<dbReference type="InterPro" id="IPR051257">
    <property type="entry name" value="Diverse_CBS-Domain"/>
</dbReference>
<organism evidence="4 5">
    <name type="scientific">Streptomyces avidinii</name>
    <dbReference type="NCBI Taxonomy" id="1895"/>
    <lineage>
        <taxon>Bacteria</taxon>
        <taxon>Bacillati</taxon>
        <taxon>Actinomycetota</taxon>
        <taxon>Actinomycetes</taxon>
        <taxon>Kitasatosporales</taxon>
        <taxon>Streptomycetaceae</taxon>
        <taxon>Streptomyces</taxon>
    </lineage>
</organism>
<protein>
    <submittedName>
        <fullName evidence="4">CBS domain-containing protein</fullName>
    </submittedName>
</protein>
<dbReference type="InterPro" id="IPR046342">
    <property type="entry name" value="CBS_dom_sf"/>
</dbReference>
<dbReference type="EMBL" id="JAGGLQ010000001">
    <property type="protein sequence ID" value="MBP2034950.1"/>
    <property type="molecule type" value="Genomic_DNA"/>
</dbReference>
<dbReference type="Proteomes" id="UP001519310">
    <property type="component" value="Unassembled WGS sequence"/>
</dbReference>
<dbReference type="PANTHER" id="PTHR43080">
    <property type="entry name" value="CBS DOMAIN-CONTAINING PROTEIN CBSX3, MITOCHONDRIAL"/>
    <property type="match status" value="1"/>
</dbReference>
<gene>
    <name evidence="4" type="ORF">J2Z77_000734</name>
</gene>
<feature type="domain" description="CBS" evidence="3">
    <location>
        <begin position="189"/>
        <end position="247"/>
    </location>
</feature>
<evidence type="ECO:0000256" key="2">
    <source>
        <dbReference type="PROSITE-ProRule" id="PRU00703"/>
    </source>
</evidence>
<feature type="domain" description="CBS" evidence="3">
    <location>
        <begin position="124"/>
        <end position="181"/>
    </location>
</feature>
<reference evidence="4 5" key="1">
    <citation type="submission" date="2021-03" db="EMBL/GenBank/DDBJ databases">
        <title>Genomic Encyclopedia of Type Strains, Phase IV (KMG-IV): sequencing the most valuable type-strain genomes for metagenomic binning, comparative biology and taxonomic classification.</title>
        <authorList>
            <person name="Goeker M."/>
        </authorList>
    </citation>
    <scope>NUCLEOTIDE SEQUENCE [LARGE SCALE GENOMIC DNA]</scope>
    <source>
        <strain evidence="4 5">DSM 40526</strain>
    </source>
</reference>
<evidence type="ECO:0000313" key="4">
    <source>
        <dbReference type="EMBL" id="MBP2034950.1"/>
    </source>
</evidence>
<dbReference type="Gene3D" id="3.10.580.10">
    <property type="entry name" value="CBS-domain"/>
    <property type="match status" value="1"/>
</dbReference>
<evidence type="ECO:0000313" key="5">
    <source>
        <dbReference type="Proteomes" id="UP001519310"/>
    </source>
</evidence>
<proteinExistence type="predicted"/>
<dbReference type="SMART" id="SM00116">
    <property type="entry name" value="CBS"/>
    <property type="match status" value="2"/>
</dbReference>
<evidence type="ECO:0000256" key="1">
    <source>
        <dbReference type="ARBA" id="ARBA00023122"/>
    </source>
</evidence>
<dbReference type="PANTHER" id="PTHR43080:SF2">
    <property type="entry name" value="CBS DOMAIN-CONTAINING PROTEIN"/>
    <property type="match status" value="1"/>
</dbReference>
<keyword evidence="5" id="KW-1185">Reference proteome</keyword>
<sequence length="254" mass="26174">MEPAYRISGDAHGYATAGHVVHLSLFDAMGHDIAAGLTVNLAMGGRRNALRGCAGLLETGERIETVTATSPAQPHGGGCGVNVVTGRGQGALIGPGPVRVGGMAHTRANEDEGVRRMTKARDIMTADATCIGANETVLEAAKKMARLKVGSLPICGTDEKLKGVLTDRDIVVKVLAADRDPGQVKAGDLAQGEAVTIGADDDAAEILRTMGAHQVRRLPVIDGHTLVGIVALADVARALPDTKVGDLLEAISQD</sequence>
<dbReference type="PROSITE" id="PS51371">
    <property type="entry name" value="CBS"/>
    <property type="match status" value="2"/>
</dbReference>
<name>A0ABS4KY32_STRAV</name>
<dbReference type="Pfam" id="PF00571">
    <property type="entry name" value="CBS"/>
    <property type="match status" value="2"/>
</dbReference>
<dbReference type="SUPFAM" id="SSF54631">
    <property type="entry name" value="CBS-domain pair"/>
    <property type="match status" value="1"/>
</dbReference>